<dbReference type="Gene3D" id="1.10.10.10">
    <property type="entry name" value="Winged helix-like DNA-binding domain superfamily/Winged helix DNA-binding domain"/>
    <property type="match status" value="2"/>
</dbReference>
<protein>
    <recommendedName>
        <fullName evidence="2 6">Vacuolar protein-sorting-associated protein 36</fullName>
    </recommendedName>
    <alternativeName>
        <fullName evidence="6">ESCRT-II complex subunit VPS36</fullName>
    </alternativeName>
</protein>
<dbReference type="GO" id="GO:0032266">
    <property type="term" value="F:phosphatidylinositol-3-phosphate binding"/>
    <property type="evidence" value="ECO:0007669"/>
    <property type="project" value="UniProtKB-UniRule"/>
</dbReference>
<dbReference type="GO" id="GO:0000814">
    <property type="term" value="C:ESCRT II complex"/>
    <property type="evidence" value="ECO:0007669"/>
    <property type="project" value="UniProtKB-UniRule"/>
</dbReference>
<dbReference type="AlphaFoldDB" id="A0AAD3DAS1"/>
<keyword evidence="4 6" id="KW-0963">Cytoplasm</keyword>
<gene>
    <name evidence="7" type="ORF">CTEN210_17553</name>
</gene>
<comment type="function">
    <text evidence="6">Component of the ESCRT-II complex (endosomal sorting complex required for transport II), which is required for multivesicular body (MVB) formation and sorting of endosomal cargo proteins into MVBs.</text>
</comment>
<dbReference type="FunFam" id="1.10.10.10:FF:000416">
    <property type="entry name" value="Vacuolar protein-sorting-associated protein 36"/>
    <property type="match status" value="1"/>
</dbReference>
<dbReference type="InterPro" id="IPR036390">
    <property type="entry name" value="WH_DNA-bd_sf"/>
</dbReference>
<evidence type="ECO:0000313" key="8">
    <source>
        <dbReference type="Proteomes" id="UP001054902"/>
    </source>
</evidence>
<keyword evidence="8" id="KW-1185">Reference proteome</keyword>
<comment type="similarity">
    <text evidence="1 6">Belongs to the VPS36 family.</text>
</comment>
<dbReference type="InterPro" id="IPR036388">
    <property type="entry name" value="WH-like_DNA-bd_sf"/>
</dbReference>
<dbReference type="InterPro" id="IPR040608">
    <property type="entry name" value="Snf8/Vps36"/>
</dbReference>
<evidence type="ECO:0000256" key="2">
    <source>
        <dbReference type="ARBA" id="ARBA00017953"/>
    </source>
</evidence>
<dbReference type="GO" id="GO:0031902">
    <property type="term" value="C:late endosome membrane"/>
    <property type="evidence" value="ECO:0007669"/>
    <property type="project" value="UniProtKB-UniRule"/>
</dbReference>
<comment type="subunit">
    <text evidence="6">Component of the endosomal sorting complex required for transport II (ESCRT-II).</text>
</comment>
<accession>A0AAD3DAS1</accession>
<dbReference type="InterPro" id="IPR037855">
    <property type="entry name" value="Vps36"/>
</dbReference>
<dbReference type="EMBL" id="BLLK01000069">
    <property type="protein sequence ID" value="GFH61077.1"/>
    <property type="molecule type" value="Genomic_DNA"/>
</dbReference>
<dbReference type="Pfam" id="PF04157">
    <property type="entry name" value="EAP30"/>
    <property type="match status" value="1"/>
</dbReference>
<name>A0AAD3DAS1_9STRA</name>
<dbReference type="GO" id="GO:0043130">
    <property type="term" value="F:ubiquitin binding"/>
    <property type="evidence" value="ECO:0007669"/>
    <property type="project" value="UniProtKB-UniRule"/>
</dbReference>
<proteinExistence type="inferred from homology"/>
<comment type="subcellular location">
    <subcellularLocation>
        <location evidence="6">Cytoplasm</location>
    </subcellularLocation>
    <subcellularLocation>
        <location evidence="6">Endosome</location>
    </subcellularLocation>
</comment>
<dbReference type="GO" id="GO:0043328">
    <property type="term" value="P:protein transport to vacuole involved in ubiquitin-dependent protein catabolic process via the multivesicular body sorting pathway"/>
    <property type="evidence" value="ECO:0007669"/>
    <property type="project" value="UniProtKB-UniRule"/>
</dbReference>
<sequence>MARYSPLVTLPKQTLTESGLLALDSSDSEVQLITRSFIELRSLSPIPLPVPASAATNIDPNTTPWSDRDKDLTVTVTTHRIVFQTKSSSHFLHHCAVLPNEDGVQATGGGWTSNRSYKIHLQSITHGDFYMIFRSGQKDRDAVLKQLSQALKRRQWEEAYNSSTSAKMGMHSHGNTQTSYQTTSVGIDAILKRNQDRHDRAKKLTQDAFGKGASSHKHKVSKDDKSKEVETLFREAKELTAIIHKYVATLEKDKRNQSNGDEGEDTTELTDMLQDMGMITALTKKTAGDQYHELLARQISDFLKQNRKFSIRKGGCGIMTLTDVYCLYNRARGANMISPEDLLEALGQMEALKLGMKLREFEDTHVKVLQETGFDDSVMSKKLLEYIDEKEKEKSKENITSVTDGFKAFFGQSTGMKVYVGVTALEAARVLKISPILANEQLLSAERSGYLCRDVTVEGTRFFRNLFV</sequence>
<evidence type="ECO:0000313" key="7">
    <source>
        <dbReference type="EMBL" id="GFH61077.1"/>
    </source>
</evidence>
<organism evidence="7 8">
    <name type="scientific">Chaetoceros tenuissimus</name>
    <dbReference type="NCBI Taxonomy" id="426638"/>
    <lineage>
        <taxon>Eukaryota</taxon>
        <taxon>Sar</taxon>
        <taxon>Stramenopiles</taxon>
        <taxon>Ochrophyta</taxon>
        <taxon>Bacillariophyta</taxon>
        <taxon>Coscinodiscophyceae</taxon>
        <taxon>Chaetocerotophycidae</taxon>
        <taxon>Chaetocerotales</taxon>
        <taxon>Chaetocerotaceae</taxon>
        <taxon>Chaetoceros</taxon>
    </lineage>
</organism>
<evidence type="ECO:0000256" key="5">
    <source>
        <dbReference type="ARBA" id="ARBA00022927"/>
    </source>
</evidence>
<keyword evidence="5 6" id="KW-0653">Protein transport</keyword>
<dbReference type="SUPFAM" id="SSF46785">
    <property type="entry name" value="Winged helix' DNA-binding domain"/>
    <property type="match status" value="1"/>
</dbReference>
<dbReference type="PANTHER" id="PTHR13128:SF12">
    <property type="entry name" value="VACUOLAR PROTEIN-SORTING-ASSOCIATED PROTEIN 36"/>
    <property type="match status" value="1"/>
</dbReference>
<dbReference type="Proteomes" id="UP001054902">
    <property type="component" value="Unassembled WGS sequence"/>
</dbReference>
<reference evidence="7 8" key="1">
    <citation type="journal article" date="2021" name="Sci. Rep.">
        <title>The genome of the diatom Chaetoceros tenuissimus carries an ancient integrated fragment of an extant virus.</title>
        <authorList>
            <person name="Hongo Y."/>
            <person name="Kimura K."/>
            <person name="Takaki Y."/>
            <person name="Yoshida Y."/>
            <person name="Baba S."/>
            <person name="Kobayashi G."/>
            <person name="Nagasaki K."/>
            <person name="Hano T."/>
            <person name="Tomaru Y."/>
        </authorList>
    </citation>
    <scope>NUCLEOTIDE SEQUENCE [LARGE SCALE GENOMIC DNA]</scope>
    <source>
        <strain evidence="7 8">NIES-3715</strain>
    </source>
</reference>
<evidence type="ECO:0000256" key="3">
    <source>
        <dbReference type="ARBA" id="ARBA00022448"/>
    </source>
</evidence>
<keyword evidence="3 6" id="KW-0813">Transport</keyword>
<comment type="caution">
    <text evidence="7">The sequence shown here is derived from an EMBL/GenBank/DDBJ whole genome shotgun (WGS) entry which is preliminary data.</text>
</comment>
<evidence type="ECO:0000256" key="4">
    <source>
        <dbReference type="ARBA" id="ARBA00022490"/>
    </source>
</evidence>
<keyword evidence="6" id="KW-0967">Endosome</keyword>
<dbReference type="PANTHER" id="PTHR13128">
    <property type="entry name" value="VACUOLAR PROTEIN-SORTING-ASSOCIATED PROTEIN 36"/>
    <property type="match status" value="1"/>
</dbReference>
<dbReference type="InterPro" id="IPR011993">
    <property type="entry name" value="PH-like_dom_sf"/>
</dbReference>
<evidence type="ECO:0000256" key="6">
    <source>
        <dbReference type="RuleBase" id="RU367095"/>
    </source>
</evidence>
<dbReference type="Gene3D" id="2.30.29.30">
    <property type="entry name" value="Pleckstrin-homology domain (PH domain)/Phosphotyrosine-binding domain (PTB)"/>
    <property type="match status" value="1"/>
</dbReference>
<evidence type="ECO:0000256" key="1">
    <source>
        <dbReference type="ARBA" id="ARBA00009697"/>
    </source>
</evidence>